<dbReference type="Gene3D" id="3.30.565.10">
    <property type="entry name" value="Histidine kinase-like ATPase, C-terminal domain"/>
    <property type="match status" value="1"/>
</dbReference>
<dbReference type="Pfam" id="PF02518">
    <property type="entry name" value="HATPase_c"/>
    <property type="match status" value="1"/>
</dbReference>
<reference evidence="8" key="1">
    <citation type="submission" date="2017-11" db="EMBL/GenBank/DDBJ databases">
        <authorList>
            <person name="Watanabe M."/>
            <person name="Kojima H."/>
        </authorList>
    </citation>
    <scope>NUCLEOTIDE SEQUENCE [LARGE SCALE GENOMIC DNA]</scope>
    <source>
        <strain evidence="8">Tokyo 01</strain>
    </source>
</reference>
<dbReference type="Gene3D" id="3.30.450.20">
    <property type="entry name" value="PAS domain"/>
    <property type="match status" value="1"/>
</dbReference>
<dbReference type="Pfam" id="PF00512">
    <property type="entry name" value="HisKA"/>
    <property type="match status" value="1"/>
</dbReference>
<dbReference type="RefSeq" id="WP_124327014.1">
    <property type="nucleotide sequence ID" value="NZ_BEXT01000001.1"/>
</dbReference>
<accession>A0A401FRA8</accession>
<dbReference type="CDD" id="cd00082">
    <property type="entry name" value="HisKA"/>
    <property type="match status" value="1"/>
</dbReference>
<dbReference type="Pfam" id="PF08448">
    <property type="entry name" value="PAS_4"/>
    <property type="match status" value="1"/>
</dbReference>
<dbReference type="Gene3D" id="1.10.287.130">
    <property type="match status" value="1"/>
</dbReference>
<dbReference type="InterPro" id="IPR036097">
    <property type="entry name" value="HisK_dim/P_sf"/>
</dbReference>
<evidence type="ECO:0000256" key="2">
    <source>
        <dbReference type="ARBA" id="ARBA00012438"/>
    </source>
</evidence>
<evidence type="ECO:0000256" key="1">
    <source>
        <dbReference type="ARBA" id="ARBA00000085"/>
    </source>
</evidence>
<evidence type="ECO:0000256" key="3">
    <source>
        <dbReference type="ARBA" id="ARBA00022553"/>
    </source>
</evidence>
<sequence>MAHETRLEDLIGLEHTKLGFFKEVQIKIRELQESNLQLEQKQQQIQGILDGITDVMAVISPDFRIVSVNPVFFEIFRHDAPLGEYCYRVFREKNRPCTPCPMKDALRKNDVCRRMVIYSIDGQNRQFEITASPLRNAQGVLQRILLLKRDVTVEKEYQAKYYHAEKMATIGLLAAGVAHEINNPLTAISGFAEGLKRRIPKLEKRLSKSQADRNMLRDFQEYIQTIMSECDRCRDIVQNLLTFSPREKVSFSAIDLNALVVDILKILDNQLKKKLPKAICLDLGEPLPRPKGVAAELKQVVLNLVLNALYAIQEKGKITLRTYTEEDQWIVLSVEDTGCGIRQKDLDKLFEPFFTTKPVGKGIGIGLSTCYNIIRQHGGEIVVKSEYGEGSEFKVKFPKKM</sequence>
<reference evidence="8" key="2">
    <citation type="submission" date="2019-01" db="EMBL/GenBank/DDBJ databases">
        <title>Genome sequence of Desulfonema ishimotonii strain Tokyo 01.</title>
        <authorList>
            <person name="Fukui M."/>
        </authorList>
    </citation>
    <scope>NUCLEOTIDE SEQUENCE [LARGE SCALE GENOMIC DNA]</scope>
    <source>
        <strain evidence="8">Tokyo 01</strain>
    </source>
</reference>
<evidence type="ECO:0000259" key="5">
    <source>
        <dbReference type="PROSITE" id="PS50109"/>
    </source>
</evidence>
<keyword evidence="8" id="KW-1185">Reference proteome</keyword>
<dbReference type="PANTHER" id="PTHR43065:SF42">
    <property type="entry name" value="TWO-COMPONENT SENSOR PPRA"/>
    <property type="match status" value="1"/>
</dbReference>
<evidence type="ECO:0000256" key="4">
    <source>
        <dbReference type="SAM" id="Coils"/>
    </source>
</evidence>
<keyword evidence="3" id="KW-0597">Phosphoprotein</keyword>
<dbReference type="InterPro" id="IPR005467">
    <property type="entry name" value="His_kinase_dom"/>
</dbReference>
<feature type="domain" description="Histidine kinase" evidence="5">
    <location>
        <begin position="176"/>
        <end position="401"/>
    </location>
</feature>
<dbReference type="PROSITE" id="PS50113">
    <property type="entry name" value="PAC"/>
    <property type="match status" value="1"/>
</dbReference>
<name>A0A401FRA8_9BACT</name>
<evidence type="ECO:0000313" key="8">
    <source>
        <dbReference type="Proteomes" id="UP000288096"/>
    </source>
</evidence>
<protein>
    <recommendedName>
        <fullName evidence="2">histidine kinase</fullName>
        <ecNumber evidence="2">2.7.13.3</ecNumber>
    </recommendedName>
</protein>
<dbReference type="EMBL" id="BEXT01000001">
    <property type="protein sequence ID" value="GBC59502.1"/>
    <property type="molecule type" value="Genomic_DNA"/>
</dbReference>
<dbReference type="InterPro" id="IPR035965">
    <property type="entry name" value="PAS-like_dom_sf"/>
</dbReference>
<dbReference type="InterPro" id="IPR003661">
    <property type="entry name" value="HisK_dim/P_dom"/>
</dbReference>
<dbReference type="SUPFAM" id="SSF47384">
    <property type="entry name" value="Homodimeric domain of signal transducing histidine kinase"/>
    <property type="match status" value="1"/>
</dbReference>
<dbReference type="InterPro" id="IPR013656">
    <property type="entry name" value="PAS_4"/>
</dbReference>
<dbReference type="SUPFAM" id="SSF55874">
    <property type="entry name" value="ATPase domain of HSP90 chaperone/DNA topoisomerase II/histidine kinase"/>
    <property type="match status" value="1"/>
</dbReference>
<dbReference type="InterPro" id="IPR036890">
    <property type="entry name" value="HATPase_C_sf"/>
</dbReference>
<dbReference type="SMART" id="SM00388">
    <property type="entry name" value="HisKA"/>
    <property type="match status" value="1"/>
</dbReference>
<dbReference type="InterPro" id="IPR003594">
    <property type="entry name" value="HATPase_dom"/>
</dbReference>
<keyword evidence="7" id="KW-0808">Transferase</keyword>
<dbReference type="PROSITE" id="PS50109">
    <property type="entry name" value="HIS_KIN"/>
    <property type="match status" value="1"/>
</dbReference>
<keyword evidence="7" id="KW-0418">Kinase</keyword>
<comment type="catalytic activity">
    <reaction evidence="1">
        <text>ATP + protein L-histidine = ADP + protein N-phospho-L-histidine.</text>
        <dbReference type="EC" id="2.7.13.3"/>
    </reaction>
</comment>
<evidence type="ECO:0000259" key="6">
    <source>
        <dbReference type="PROSITE" id="PS50113"/>
    </source>
</evidence>
<dbReference type="OrthoDB" id="9805967at2"/>
<proteinExistence type="predicted"/>
<dbReference type="SMART" id="SM00387">
    <property type="entry name" value="HATPase_c"/>
    <property type="match status" value="1"/>
</dbReference>
<dbReference type="AlphaFoldDB" id="A0A401FRA8"/>
<dbReference type="PANTHER" id="PTHR43065">
    <property type="entry name" value="SENSOR HISTIDINE KINASE"/>
    <property type="match status" value="1"/>
</dbReference>
<feature type="coiled-coil region" evidence="4">
    <location>
        <begin position="21"/>
        <end position="48"/>
    </location>
</feature>
<keyword evidence="4" id="KW-0175">Coiled coil</keyword>
<comment type="caution">
    <text evidence="7">The sequence shown here is derived from an EMBL/GenBank/DDBJ whole genome shotgun (WGS) entry which is preliminary data.</text>
</comment>
<dbReference type="InterPro" id="IPR004358">
    <property type="entry name" value="Sig_transdc_His_kin-like_C"/>
</dbReference>
<organism evidence="7 8">
    <name type="scientific">Desulfonema ishimotonii</name>
    <dbReference type="NCBI Taxonomy" id="45657"/>
    <lineage>
        <taxon>Bacteria</taxon>
        <taxon>Pseudomonadati</taxon>
        <taxon>Thermodesulfobacteriota</taxon>
        <taxon>Desulfobacteria</taxon>
        <taxon>Desulfobacterales</taxon>
        <taxon>Desulfococcaceae</taxon>
        <taxon>Desulfonema</taxon>
    </lineage>
</organism>
<evidence type="ECO:0000313" key="7">
    <source>
        <dbReference type="EMBL" id="GBC59502.1"/>
    </source>
</evidence>
<dbReference type="GO" id="GO:0000155">
    <property type="term" value="F:phosphorelay sensor kinase activity"/>
    <property type="evidence" value="ECO:0007669"/>
    <property type="project" value="InterPro"/>
</dbReference>
<dbReference type="Proteomes" id="UP000288096">
    <property type="component" value="Unassembled WGS sequence"/>
</dbReference>
<dbReference type="PRINTS" id="PR00344">
    <property type="entry name" value="BCTRLSENSOR"/>
</dbReference>
<dbReference type="InterPro" id="IPR000700">
    <property type="entry name" value="PAS-assoc_C"/>
</dbReference>
<gene>
    <name evidence="7" type="ORF">DENIS_0441</name>
</gene>
<dbReference type="SUPFAM" id="SSF55785">
    <property type="entry name" value="PYP-like sensor domain (PAS domain)"/>
    <property type="match status" value="1"/>
</dbReference>
<dbReference type="EC" id="2.7.13.3" evidence="2"/>
<feature type="domain" description="PAC" evidence="6">
    <location>
        <begin position="109"/>
        <end position="163"/>
    </location>
</feature>